<feature type="region of interest" description="Disordered" evidence="1">
    <location>
        <begin position="53"/>
        <end position="81"/>
    </location>
</feature>
<accession>A0ABQ7KEQ8</accession>
<comment type="caution">
    <text evidence="2">The sequence shown here is derived from an EMBL/GenBank/DDBJ whole genome shotgun (WGS) entry which is preliminary data.</text>
</comment>
<protein>
    <submittedName>
        <fullName evidence="2">Uncharacterized protein</fullName>
    </submittedName>
</protein>
<dbReference type="EMBL" id="JAAAIM010000051">
    <property type="protein sequence ID" value="KAG0296673.1"/>
    <property type="molecule type" value="Genomic_DNA"/>
</dbReference>
<proteinExistence type="predicted"/>
<evidence type="ECO:0000313" key="2">
    <source>
        <dbReference type="EMBL" id="KAG0296673.1"/>
    </source>
</evidence>
<evidence type="ECO:0000313" key="3">
    <source>
        <dbReference type="Proteomes" id="UP001194696"/>
    </source>
</evidence>
<feature type="compositionally biased region" description="Low complexity" evidence="1">
    <location>
        <begin position="70"/>
        <end position="81"/>
    </location>
</feature>
<keyword evidence="3" id="KW-1185">Reference proteome</keyword>
<reference evidence="2 3" key="1">
    <citation type="journal article" date="2020" name="Fungal Divers.">
        <title>Resolving the Mortierellaceae phylogeny through synthesis of multi-gene phylogenetics and phylogenomics.</title>
        <authorList>
            <person name="Vandepol N."/>
            <person name="Liber J."/>
            <person name="Desiro A."/>
            <person name="Na H."/>
            <person name="Kennedy M."/>
            <person name="Barry K."/>
            <person name="Grigoriev I.V."/>
            <person name="Miller A.N."/>
            <person name="O'Donnell K."/>
            <person name="Stajich J.E."/>
            <person name="Bonito G."/>
        </authorList>
    </citation>
    <scope>NUCLEOTIDE SEQUENCE [LARGE SCALE GENOMIC DNA]</scope>
    <source>
        <strain evidence="2 3">AD045</strain>
    </source>
</reference>
<organism evidence="2 3">
    <name type="scientific">Linnemannia gamsii</name>
    <dbReference type="NCBI Taxonomy" id="64522"/>
    <lineage>
        <taxon>Eukaryota</taxon>
        <taxon>Fungi</taxon>
        <taxon>Fungi incertae sedis</taxon>
        <taxon>Mucoromycota</taxon>
        <taxon>Mortierellomycotina</taxon>
        <taxon>Mortierellomycetes</taxon>
        <taxon>Mortierellales</taxon>
        <taxon>Mortierellaceae</taxon>
        <taxon>Linnemannia</taxon>
    </lineage>
</organism>
<evidence type="ECO:0000256" key="1">
    <source>
        <dbReference type="SAM" id="MobiDB-lite"/>
    </source>
</evidence>
<name>A0ABQ7KEQ8_9FUNG</name>
<sequence length="132" mass="14885">MSTKAKPAINRVGRVQTSESLNSLFEKLRDDRAESLESLDSFANFFPKNKRLQTPLKSETEPLTLRGKITRTYGTPTTPRTTTDFFIDLRDGVISSSSSTSKCKKGRFAKTSKNKVVQANKPIPIRNFRSNR</sequence>
<gene>
    <name evidence="2" type="ORF">BGZ96_008843</name>
</gene>
<dbReference type="Proteomes" id="UP001194696">
    <property type="component" value="Unassembled WGS sequence"/>
</dbReference>